<dbReference type="InterPro" id="IPR012652">
    <property type="entry name" value="ThiW"/>
</dbReference>
<accession>A0A2M9EYD1</accession>
<reference evidence="2 3" key="1">
    <citation type="submission" date="2017-10" db="EMBL/GenBank/DDBJ databases">
        <title>Draft genome of Chryseomicrobium casticus sp. nov.</title>
        <authorList>
            <person name="Chakraborty R."/>
            <person name="Saha T."/>
        </authorList>
    </citation>
    <scope>NUCLEOTIDE SEQUENCE [LARGE SCALE GENOMIC DNA]</scope>
    <source>
        <strain evidence="2 3">ET03</strain>
    </source>
</reference>
<dbReference type="EMBL" id="PCGR01000003">
    <property type="protein sequence ID" value="PJK16212.1"/>
    <property type="molecule type" value="Genomic_DNA"/>
</dbReference>
<evidence type="ECO:0000313" key="2">
    <source>
        <dbReference type="EMBL" id="PJK16212.1"/>
    </source>
</evidence>
<keyword evidence="3" id="KW-1185">Reference proteome</keyword>
<gene>
    <name evidence="2" type="primary">thiW</name>
    <name evidence="2" type="ORF">CQS04_09895</name>
</gene>
<dbReference type="Pfam" id="PF09512">
    <property type="entry name" value="ThiW"/>
    <property type="match status" value="1"/>
</dbReference>
<keyword evidence="1" id="KW-0472">Membrane</keyword>
<name>A0A2M9EYD1_9BACL</name>
<keyword evidence="1" id="KW-1133">Transmembrane helix</keyword>
<evidence type="ECO:0000256" key="1">
    <source>
        <dbReference type="SAM" id="Phobius"/>
    </source>
</evidence>
<evidence type="ECO:0000313" key="3">
    <source>
        <dbReference type="Proteomes" id="UP000228680"/>
    </source>
</evidence>
<dbReference type="PIRSF" id="PIRSF024534">
    <property type="entry name" value="ThiW"/>
    <property type="match status" value="1"/>
</dbReference>
<dbReference type="AlphaFoldDB" id="A0A2M9EYD1"/>
<feature type="transmembrane region" description="Helical" evidence="1">
    <location>
        <begin position="128"/>
        <end position="149"/>
    </location>
</feature>
<feature type="transmembrane region" description="Helical" evidence="1">
    <location>
        <begin position="71"/>
        <end position="90"/>
    </location>
</feature>
<sequence>MELRRLIQMAMLSAIGVLGSLVVSIPLGVAKAFPVQHAINVVAAVLFGPLGAGIVALFTATIRIFTGTGSLLAIPGSVIGALLAGLFYRYSKRTRMAATGEFIGTGVIASLVAVPYAALFMGTKVGGLFFMPGFMVSSATGVLLGMLLVRFMQRAKVQGPSNLSRTS</sequence>
<feature type="transmembrane region" description="Helical" evidence="1">
    <location>
        <begin position="41"/>
        <end position="65"/>
    </location>
</feature>
<feature type="transmembrane region" description="Helical" evidence="1">
    <location>
        <begin position="6"/>
        <end position="29"/>
    </location>
</feature>
<feature type="transmembrane region" description="Helical" evidence="1">
    <location>
        <begin position="102"/>
        <end position="122"/>
    </location>
</feature>
<dbReference type="OrthoDB" id="5516776at2"/>
<proteinExistence type="predicted"/>
<keyword evidence="1" id="KW-0812">Transmembrane</keyword>
<dbReference type="RefSeq" id="WP_100353989.1">
    <property type="nucleotide sequence ID" value="NZ_PCGR01000003.1"/>
</dbReference>
<dbReference type="NCBIfam" id="TIGR02359">
    <property type="entry name" value="thiW"/>
    <property type="match status" value="1"/>
</dbReference>
<protein>
    <submittedName>
        <fullName evidence="2">Energy coupling factor transporter S component ThiW</fullName>
    </submittedName>
</protein>
<comment type="caution">
    <text evidence="2">The sequence shown here is derived from an EMBL/GenBank/DDBJ whole genome shotgun (WGS) entry which is preliminary data.</text>
</comment>
<dbReference type="Gene3D" id="1.10.1760.20">
    <property type="match status" value="1"/>
</dbReference>
<organism evidence="2 3">
    <name type="scientific">Chryseomicrobium excrementi</name>
    <dbReference type="NCBI Taxonomy" id="2041346"/>
    <lineage>
        <taxon>Bacteria</taxon>
        <taxon>Bacillati</taxon>
        <taxon>Bacillota</taxon>
        <taxon>Bacilli</taxon>
        <taxon>Bacillales</taxon>
        <taxon>Caryophanaceae</taxon>
        <taxon>Chryseomicrobium</taxon>
    </lineage>
</organism>
<dbReference type="Proteomes" id="UP000228680">
    <property type="component" value="Unassembled WGS sequence"/>
</dbReference>